<comment type="caution">
    <text evidence="1">The sequence shown here is derived from an EMBL/GenBank/DDBJ whole genome shotgun (WGS) entry which is preliminary data.</text>
</comment>
<gene>
    <name evidence="1" type="ORF">BCUN_1185</name>
</gene>
<protein>
    <submittedName>
        <fullName evidence="1">Beta-xylosidase</fullName>
    </submittedName>
</protein>
<dbReference type="InterPro" id="IPR023296">
    <property type="entry name" value="Glyco_hydro_beta-prop_sf"/>
</dbReference>
<reference evidence="1 2" key="1">
    <citation type="submission" date="2014-03" db="EMBL/GenBank/DDBJ databases">
        <title>Genomics of Bifidobacteria.</title>
        <authorList>
            <person name="Ventura M."/>
            <person name="Milani C."/>
            <person name="Lugli G.A."/>
        </authorList>
    </citation>
    <scope>NUCLEOTIDE SEQUENCE [LARGE SCALE GENOMIC DNA]</scope>
    <source>
        <strain evidence="1 2">LMG 10738</strain>
    </source>
</reference>
<evidence type="ECO:0000313" key="2">
    <source>
        <dbReference type="Proteomes" id="UP000029067"/>
    </source>
</evidence>
<dbReference type="STRING" id="1688.BCUN_1185"/>
<accession>A0A087AWV5</accession>
<dbReference type="EMBL" id="JGYV01000009">
    <property type="protein sequence ID" value="KFI63255.1"/>
    <property type="molecule type" value="Genomic_DNA"/>
</dbReference>
<dbReference type="eggNOG" id="COG3940">
    <property type="taxonomic scope" value="Bacteria"/>
</dbReference>
<sequence>MRDDAAQPVQLVVPEFAWDNLIAEGPNTQVHDEDGNLIYVFHAAEYENGRYGGRDVQVRRVHWAADGMPVMDMQADEELDPACRQVTMSIVVR</sequence>
<keyword evidence="2" id="KW-1185">Reference proteome</keyword>
<proteinExistence type="predicted"/>
<dbReference type="Gene3D" id="2.115.10.20">
    <property type="entry name" value="Glycosyl hydrolase domain, family 43"/>
    <property type="match status" value="1"/>
</dbReference>
<dbReference type="Proteomes" id="UP000029067">
    <property type="component" value="Unassembled WGS sequence"/>
</dbReference>
<dbReference type="SUPFAM" id="SSF75005">
    <property type="entry name" value="Arabinanase/levansucrase/invertase"/>
    <property type="match status" value="1"/>
</dbReference>
<name>A0A087AWV5_9BIFI</name>
<evidence type="ECO:0000313" key="1">
    <source>
        <dbReference type="EMBL" id="KFI63255.1"/>
    </source>
</evidence>
<dbReference type="AlphaFoldDB" id="A0A087AWV5"/>
<organism evidence="1 2">
    <name type="scientific">Bifidobacterium cuniculi</name>
    <dbReference type="NCBI Taxonomy" id="1688"/>
    <lineage>
        <taxon>Bacteria</taxon>
        <taxon>Bacillati</taxon>
        <taxon>Actinomycetota</taxon>
        <taxon>Actinomycetes</taxon>
        <taxon>Bifidobacteriales</taxon>
        <taxon>Bifidobacteriaceae</taxon>
        <taxon>Bifidobacterium</taxon>
    </lineage>
</organism>